<comment type="caution">
    <text evidence="1">The sequence shown here is derived from an EMBL/GenBank/DDBJ whole genome shotgun (WGS) entry which is preliminary data.</text>
</comment>
<dbReference type="AlphaFoldDB" id="A0A835C0A4"/>
<sequence length="258" mass="28746">MYTASPPQLIHMHSTGTILKCGWCRYNLSAAGHWLNDGSAGMAVLGSSDDCWVDNNANYPICFHQPKCRGHCQDSGKADGRCNNKFPNLHCEPIRPSTRKRDFDPAICSQAAAAHRVLLDQQWSCRRRRRWPAPSAYGCFSRIHVSTLDLVFDAETDWDRLSKKSGLFMTCKQAGLEMPPSALGADDCWVLDRHRYYYCFRTARCRRACAEDGFVDGRCKHGFPYLMPLCECLRPQCAAAGATSHAELGSTAGTGRVS</sequence>
<keyword evidence="2" id="KW-1185">Reference proteome</keyword>
<name>A0A835C0A4_9POAL</name>
<evidence type="ECO:0000313" key="2">
    <source>
        <dbReference type="Proteomes" id="UP000636709"/>
    </source>
</evidence>
<reference evidence="1" key="1">
    <citation type="submission" date="2020-07" db="EMBL/GenBank/DDBJ databases">
        <title>Genome sequence and genetic diversity analysis of an under-domesticated orphan crop, white fonio (Digitaria exilis).</title>
        <authorList>
            <person name="Bennetzen J.L."/>
            <person name="Chen S."/>
            <person name="Ma X."/>
            <person name="Wang X."/>
            <person name="Yssel A.E.J."/>
            <person name="Chaluvadi S.R."/>
            <person name="Johnson M."/>
            <person name="Gangashetty P."/>
            <person name="Hamidou F."/>
            <person name="Sanogo M.D."/>
            <person name="Zwaenepoel A."/>
            <person name="Wallace J."/>
            <person name="Van De Peer Y."/>
            <person name="Van Deynze A."/>
        </authorList>
    </citation>
    <scope>NUCLEOTIDE SEQUENCE</scope>
    <source>
        <tissue evidence="1">Leaves</tissue>
    </source>
</reference>
<evidence type="ECO:0000313" key="1">
    <source>
        <dbReference type="EMBL" id="KAF8703775.1"/>
    </source>
</evidence>
<organism evidence="1 2">
    <name type="scientific">Digitaria exilis</name>
    <dbReference type="NCBI Taxonomy" id="1010633"/>
    <lineage>
        <taxon>Eukaryota</taxon>
        <taxon>Viridiplantae</taxon>
        <taxon>Streptophyta</taxon>
        <taxon>Embryophyta</taxon>
        <taxon>Tracheophyta</taxon>
        <taxon>Spermatophyta</taxon>
        <taxon>Magnoliopsida</taxon>
        <taxon>Liliopsida</taxon>
        <taxon>Poales</taxon>
        <taxon>Poaceae</taxon>
        <taxon>PACMAD clade</taxon>
        <taxon>Panicoideae</taxon>
        <taxon>Panicodae</taxon>
        <taxon>Paniceae</taxon>
        <taxon>Anthephorinae</taxon>
        <taxon>Digitaria</taxon>
    </lineage>
</organism>
<dbReference type="Proteomes" id="UP000636709">
    <property type="component" value="Unassembled WGS sequence"/>
</dbReference>
<gene>
    <name evidence="1" type="ORF">HU200_031867</name>
</gene>
<proteinExistence type="predicted"/>
<protein>
    <submittedName>
        <fullName evidence="1">Uncharacterized protein</fullName>
    </submittedName>
</protein>
<accession>A0A835C0A4</accession>
<dbReference type="EMBL" id="JACEFO010001777">
    <property type="protein sequence ID" value="KAF8703775.1"/>
    <property type="molecule type" value="Genomic_DNA"/>
</dbReference>
<dbReference type="OrthoDB" id="625975at2759"/>